<evidence type="ECO:0000256" key="4">
    <source>
        <dbReference type="ARBA" id="ARBA00023136"/>
    </source>
</evidence>
<evidence type="ECO:0000256" key="3">
    <source>
        <dbReference type="ARBA" id="ARBA00022989"/>
    </source>
</evidence>
<feature type="compositionally biased region" description="Polar residues" evidence="6">
    <location>
        <begin position="978"/>
        <end position="989"/>
    </location>
</feature>
<dbReference type="Pfam" id="PF03699">
    <property type="entry name" value="UPF0182"/>
    <property type="match status" value="1"/>
</dbReference>
<dbReference type="RefSeq" id="WP_171247320.1">
    <property type="nucleotide sequence ID" value="NZ_JABFAJ010000018.1"/>
</dbReference>
<evidence type="ECO:0000313" key="7">
    <source>
        <dbReference type="EMBL" id="NNU27808.1"/>
    </source>
</evidence>
<name>A0A849K3E5_9MICO</name>
<gene>
    <name evidence="7" type="ORF">HLI28_09685</name>
</gene>
<comment type="caution">
    <text evidence="7">The sequence shown here is derived from an EMBL/GenBank/DDBJ whole genome shotgun (WGS) entry which is preliminary data.</text>
</comment>
<dbReference type="HAMAP" id="MF_01600">
    <property type="entry name" value="UPF0182"/>
    <property type="match status" value="1"/>
</dbReference>
<keyword evidence="1 5" id="KW-1003">Cell membrane</keyword>
<keyword evidence="4 5" id="KW-0472">Membrane</keyword>
<dbReference type="GO" id="GO:0005576">
    <property type="term" value="C:extracellular region"/>
    <property type="evidence" value="ECO:0007669"/>
    <property type="project" value="TreeGrafter"/>
</dbReference>
<accession>A0A849K3E5</accession>
<feature type="region of interest" description="Disordered" evidence="6">
    <location>
        <begin position="898"/>
        <end position="991"/>
    </location>
</feature>
<organism evidence="7 8">
    <name type="scientific">Isoptericola sediminis</name>
    <dbReference type="NCBI Taxonomy" id="2733572"/>
    <lineage>
        <taxon>Bacteria</taxon>
        <taxon>Bacillati</taxon>
        <taxon>Actinomycetota</taxon>
        <taxon>Actinomycetes</taxon>
        <taxon>Micrococcales</taxon>
        <taxon>Promicromonosporaceae</taxon>
        <taxon>Isoptericola</taxon>
    </lineage>
</organism>
<protein>
    <recommendedName>
        <fullName evidence="5">UPF0182 protein HLI28_09685</fullName>
    </recommendedName>
</protein>
<evidence type="ECO:0000256" key="5">
    <source>
        <dbReference type="HAMAP-Rule" id="MF_01600"/>
    </source>
</evidence>
<comment type="similarity">
    <text evidence="5">Belongs to the UPF0182 family.</text>
</comment>
<feature type="transmembrane region" description="Helical" evidence="5">
    <location>
        <begin position="265"/>
        <end position="282"/>
    </location>
</feature>
<keyword evidence="3 5" id="KW-1133">Transmembrane helix</keyword>
<dbReference type="PANTHER" id="PTHR39344">
    <property type="entry name" value="UPF0182 PROTEIN SLL1060"/>
    <property type="match status" value="1"/>
</dbReference>
<comment type="subcellular location">
    <subcellularLocation>
        <location evidence="5">Cell membrane</location>
        <topology evidence="5">Multi-pass membrane protein</topology>
    </subcellularLocation>
</comment>
<evidence type="ECO:0000256" key="6">
    <source>
        <dbReference type="SAM" id="MobiDB-lite"/>
    </source>
</evidence>
<dbReference type="Proteomes" id="UP000557204">
    <property type="component" value="Unassembled WGS sequence"/>
</dbReference>
<dbReference type="PANTHER" id="PTHR39344:SF1">
    <property type="entry name" value="UPF0182 PROTEIN SLL1060"/>
    <property type="match status" value="1"/>
</dbReference>
<evidence type="ECO:0000256" key="1">
    <source>
        <dbReference type="ARBA" id="ARBA00022475"/>
    </source>
</evidence>
<proteinExistence type="inferred from homology"/>
<feature type="transmembrane region" description="Helical" evidence="5">
    <location>
        <begin position="21"/>
        <end position="42"/>
    </location>
</feature>
<feature type="transmembrane region" description="Helical" evidence="5">
    <location>
        <begin position="289"/>
        <end position="310"/>
    </location>
</feature>
<keyword evidence="2 5" id="KW-0812">Transmembrane</keyword>
<feature type="transmembrane region" description="Helical" evidence="5">
    <location>
        <begin position="62"/>
        <end position="83"/>
    </location>
</feature>
<dbReference type="InterPro" id="IPR005372">
    <property type="entry name" value="UPF0182"/>
</dbReference>
<dbReference type="AlphaFoldDB" id="A0A849K3E5"/>
<sequence>MSFAPPRRPDGPAPSRRRSPLLITLVVLAALVVVLLFLTNFWTEVLWFTQVGYANVIWTQWITRSVLFVVAFLIMAAAVYSSFAVGYRTRPIYAPSTPEQATLDQYREAVEPLRKVVTYAGPVLIGFFAGVAASAQWETVLLALNGQPFGTADPEFGLDVGFYVFMLPVLRFVVSFLMAVLVISTIAAVVTHYLYGGVRLGPIADGASRTTTAARVHLAVLGTLIMLLVATNYWLDRYSILTSQHERFDGANYTDVHAVIPSKEILTGVAVLVAILFVVAAFRDTWRLPAIGVGLMVVSAIAIGAIYPAVVQRFQVDPNAQSLEAPYIQRNIDATLDAFDIAEVESQQYDATTVAEAGQLRDDAGTTTQVRLLDPQVVSPSFRQLQQNKQYYNFTDNLAVDRYEIDGESRDTVIAVRELNLSGLADRNWTNDRTVFTHGFGVVAAYGNQPGPDGQPAFFEGGIPTQGALTDMFPGGYEPRIYFSPEAPPYSIVGAPEGTDPWELDYQADAEGGQQELYSFPTDEVSAGPEISTFLQRLLYALRFGDEEIFFSDRVTEVSQILYDRDPQERVSKVAPWLTLDNKVYPAVVDGRVKWVIDAYTTSDAYPYSASNQMQEATTDSLTAAAQGLPVEAPPEVNYIRNSVKATVDAYDGSVTLYAWDDEDPLLQAWNDVFPDSVRPISEMSGSLMSHVRYPEDLFKVQRTLLERYHVTEAQQFFAGSDEWRTPDDPVGSDDALMSKQPPYYLTLQMPGEDDAAFSLTSTFIPGGFTDREILTGYLAAEADAGSEDGEIAEGYGTLRLLELPRDSTVPGPGQVQNNFNSNPTISEQLNILGRGDSEVVRGNQLTLPVGGGLLYVQPVYIQSGSGTQFPLLRRVLVAFGDQTGYAETLDEALDQVFGGDSGAEAGDADEAETEVPTDQVDPETGEPIEPSPEPTEAEPTQEPTPSPTETTEETQAPPAGDAQARLDAALQDANEALNDSNEALQNGDWTAYGEAQERLQTALEEALAAEGELNP</sequence>
<keyword evidence="8" id="KW-1185">Reference proteome</keyword>
<reference evidence="7 8" key="1">
    <citation type="submission" date="2020-05" db="EMBL/GenBank/DDBJ databases">
        <title>Genome sequence of Isoptericola sp. JC619 isolated from Chilika lagoon, India.</title>
        <authorList>
            <person name="Kumar D."/>
            <person name="Appam K."/>
            <person name="Gandham S."/>
            <person name="Uppada J."/>
            <person name="Sasikala C."/>
            <person name="Venkata Ramana C."/>
        </authorList>
    </citation>
    <scope>NUCLEOTIDE SEQUENCE [LARGE SCALE GENOMIC DNA]</scope>
    <source>
        <strain evidence="7 8">JC619</strain>
    </source>
</reference>
<feature type="compositionally biased region" description="Low complexity" evidence="6">
    <location>
        <begin position="938"/>
        <end position="974"/>
    </location>
</feature>
<feature type="transmembrane region" description="Helical" evidence="5">
    <location>
        <begin position="116"/>
        <end position="137"/>
    </location>
</feature>
<evidence type="ECO:0000313" key="8">
    <source>
        <dbReference type="Proteomes" id="UP000557204"/>
    </source>
</evidence>
<feature type="transmembrane region" description="Helical" evidence="5">
    <location>
        <begin position="172"/>
        <end position="195"/>
    </location>
</feature>
<dbReference type="GO" id="GO:0005886">
    <property type="term" value="C:plasma membrane"/>
    <property type="evidence" value="ECO:0007669"/>
    <property type="project" value="UniProtKB-SubCell"/>
</dbReference>
<evidence type="ECO:0000256" key="2">
    <source>
        <dbReference type="ARBA" id="ARBA00022692"/>
    </source>
</evidence>
<dbReference type="EMBL" id="JABFAJ010000018">
    <property type="protein sequence ID" value="NNU27808.1"/>
    <property type="molecule type" value="Genomic_DNA"/>
</dbReference>
<feature type="compositionally biased region" description="Acidic residues" evidence="6">
    <location>
        <begin position="907"/>
        <end position="927"/>
    </location>
</feature>
<feature type="transmembrane region" description="Helical" evidence="5">
    <location>
        <begin position="216"/>
        <end position="235"/>
    </location>
</feature>